<feature type="transmembrane region" description="Helical" evidence="7">
    <location>
        <begin position="285"/>
        <end position="305"/>
    </location>
</feature>
<dbReference type="InterPro" id="IPR036259">
    <property type="entry name" value="MFS_trans_sf"/>
</dbReference>
<keyword evidence="10" id="KW-1185">Reference proteome</keyword>
<feature type="compositionally biased region" description="Basic and acidic residues" evidence="6">
    <location>
        <begin position="29"/>
        <end position="39"/>
    </location>
</feature>
<evidence type="ECO:0000259" key="8">
    <source>
        <dbReference type="PROSITE" id="PS50850"/>
    </source>
</evidence>
<evidence type="ECO:0000313" key="10">
    <source>
        <dbReference type="Proteomes" id="UP001189429"/>
    </source>
</evidence>
<evidence type="ECO:0000313" key="9">
    <source>
        <dbReference type="EMBL" id="CAK0896149.1"/>
    </source>
</evidence>
<gene>
    <name evidence="9" type="ORF">PCOR1329_LOCUS74695</name>
</gene>
<feature type="transmembrane region" description="Helical" evidence="7">
    <location>
        <begin position="152"/>
        <end position="174"/>
    </location>
</feature>
<evidence type="ECO:0000256" key="7">
    <source>
        <dbReference type="SAM" id="Phobius"/>
    </source>
</evidence>
<feature type="transmembrane region" description="Helical" evidence="7">
    <location>
        <begin position="186"/>
        <end position="203"/>
    </location>
</feature>
<evidence type="ECO:0000256" key="2">
    <source>
        <dbReference type="ARBA" id="ARBA00022448"/>
    </source>
</evidence>
<sequence>MLLPEELPPRPALPPSPAAVLACRLPARGRADAPRRAQDQQEQAPHVLAASAALALVAAWGPVEPPRGAGQAPGALRGRPGLAACGRPAGFAGTGPPPGLAAWHAGGPTRPRRSSWIGREAQQAASGGDPAGGARRSGPPLQLGQPVLHRQAIFLMTFLHLLGFTLGGPVLPALKAHFGVATAETGLITSAFPTGLFLASFVFPALSDRMGRKPVLVMSYLGVGTGFVLQAIAISSGAPFGAFLALRAGSGAFAGASTVVKAYIADVTKKEDLPSAMAAREAAATLAYLLGPLLGGLISTCWLGGWSVPDAIVEFA</sequence>
<proteinExistence type="predicted"/>
<organism evidence="9 10">
    <name type="scientific">Prorocentrum cordatum</name>
    <dbReference type="NCBI Taxonomy" id="2364126"/>
    <lineage>
        <taxon>Eukaryota</taxon>
        <taxon>Sar</taxon>
        <taxon>Alveolata</taxon>
        <taxon>Dinophyceae</taxon>
        <taxon>Prorocentrales</taxon>
        <taxon>Prorocentraceae</taxon>
        <taxon>Prorocentrum</taxon>
    </lineage>
</organism>
<evidence type="ECO:0000256" key="6">
    <source>
        <dbReference type="SAM" id="MobiDB-lite"/>
    </source>
</evidence>
<dbReference type="PRINTS" id="PR01035">
    <property type="entry name" value="TCRTETA"/>
</dbReference>
<dbReference type="EMBL" id="CAUYUJ010020148">
    <property type="protein sequence ID" value="CAK0896149.1"/>
    <property type="molecule type" value="Genomic_DNA"/>
</dbReference>
<comment type="subcellular location">
    <subcellularLocation>
        <location evidence="1">Membrane</location>
        <topology evidence="1">Multi-pass membrane protein</topology>
    </subcellularLocation>
</comment>
<accession>A0ABN9X9Q1</accession>
<dbReference type="PANTHER" id="PTHR23504:SF15">
    <property type="entry name" value="MAJOR FACILITATOR SUPERFAMILY (MFS) PROFILE DOMAIN-CONTAINING PROTEIN"/>
    <property type="match status" value="1"/>
</dbReference>
<dbReference type="SUPFAM" id="SSF103473">
    <property type="entry name" value="MFS general substrate transporter"/>
    <property type="match status" value="1"/>
</dbReference>
<comment type="caution">
    <text evidence="9">The sequence shown here is derived from an EMBL/GenBank/DDBJ whole genome shotgun (WGS) entry which is preliminary data.</text>
</comment>
<feature type="region of interest" description="Disordered" evidence="6">
    <location>
        <begin position="104"/>
        <end position="141"/>
    </location>
</feature>
<protein>
    <recommendedName>
        <fullName evidence="8">Major facilitator superfamily (MFS) profile domain-containing protein</fullName>
    </recommendedName>
</protein>
<evidence type="ECO:0000256" key="5">
    <source>
        <dbReference type="ARBA" id="ARBA00023136"/>
    </source>
</evidence>
<keyword evidence="3 7" id="KW-0812">Transmembrane</keyword>
<keyword evidence="2" id="KW-0813">Transport</keyword>
<dbReference type="PANTHER" id="PTHR23504">
    <property type="entry name" value="MAJOR FACILITATOR SUPERFAMILY DOMAIN-CONTAINING PROTEIN 10"/>
    <property type="match status" value="1"/>
</dbReference>
<keyword evidence="4 7" id="KW-1133">Transmembrane helix</keyword>
<dbReference type="Gene3D" id="1.20.1250.20">
    <property type="entry name" value="MFS general substrate transporter like domains"/>
    <property type="match status" value="1"/>
</dbReference>
<feature type="domain" description="Major facilitator superfamily (MFS) profile" evidence="8">
    <location>
        <begin position="149"/>
        <end position="316"/>
    </location>
</feature>
<dbReference type="Pfam" id="PF07690">
    <property type="entry name" value="MFS_1"/>
    <property type="match status" value="1"/>
</dbReference>
<reference evidence="9" key="1">
    <citation type="submission" date="2023-10" db="EMBL/GenBank/DDBJ databases">
        <authorList>
            <person name="Chen Y."/>
            <person name="Shah S."/>
            <person name="Dougan E. K."/>
            <person name="Thang M."/>
            <person name="Chan C."/>
        </authorList>
    </citation>
    <scope>NUCLEOTIDE SEQUENCE [LARGE SCALE GENOMIC DNA]</scope>
</reference>
<dbReference type="InterPro" id="IPR001958">
    <property type="entry name" value="Tet-R_TetA/multi-R_MdtG-like"/>
</dbReference>
<feature type="transmembrane region" description="Helical" evidence="7">
    <location>
        <begin position="215"/>
        <end position="234"/>
    </location>
</feature>
<dbReference type="Proteomes" id="UP001189429">
    <property type="component" value="Unassembled WGS sequence"/>
</dbReference>
<feature type="transmembrane region" description="Helical" evidence="7">
    <location>
        <begin position="240"/>
        <end position="264"/>
    </location>
</feature>
<name>A0ABN9X9Q1_9DINO</name>
<dbReference type="InterPro" id="IPR020846">
    <property type="entry name" value="MFS_dom"/>
</dbReference>
<evidence type="ECO:0000256" key="3">
    <source>
        <dbReference type="ARBA" id="ARBA00022692"/>
    </source>
</evidence>
<keyword evidence="5 7" id="KW-0472">Membrane</keyword>
<evidence type="ECO:0000256" key="1">
    <source>
        <dbReference type="ARBA" id="ARBA00004141"/>
    </source>
</evidence>
<evidence type="ECO:0000256" key="4">
    <source>
        <dbReference type="ARBA" id="ARBA00022989"/>
    </source>
</evidence>
<feature type="region of interest" description="Disordered" evidence="6">
    <location>
        <begin position="25"/>
        <end position="45"/>
    </location>
</feature>
<dbReference type="PROSITE" id="PS50850">
    <property type="entry name" value="MFS"/>
    <property type="match status" value="1"/>
</dbReference>
<dbReference type="InterPro" id="IPR011701">
    <property type="entry name" value="MFS"/>
</dbReference>